<sequence length="255" mass="29126">MKHQIILIRGLLREQRHWETLPEILRNKLPHTAIITPDLAGNGRRHGEASACSISAMVEDLRRQTKRQRDQGDQGATYLLAISMGGMIATEWAKRYPQELSGIALINTSFANFSNITQRLASRWYLPIIRHFVLPRSLQAKEALILQMTSNRHATNQPLLQRWVAYHREAPVSLANALRQLLAAARYRAPRQKPDVPVMLIASSHDQLVNTTCSKQIATQWQCPLSLHPYAGHDLPLDDPHWLAKVIMEHMIIRR</sequence>
<dbReference type="GO" id="GO:0016787">
    <property type="term" value="F:hydrolase activity"/>
    <property type="evidence" value="ECO:0007669"/>
    <property type="project" value="UniProtKB-KW"/>
</dbReference>
<dbReference type="RefSeq" id="WP_131416293.1">
    <property type="nucleotide sequence ID" value="NZ_SJXE01000007.1"/>
</dbReference>
<evidence type="ECO:0000313" key="2">
    <source>
        <dbReference type="EMBL" id="TCI02415.1"/>
    </source>
</evidence>
<dbReference type="PANTHER" id="PTHR43194">
    <property type="entry name" value="HYDROLASE ALPHA/BETA FOLD FAMILY"/>
    <property type="match status" value="1"/>
</dbReference>
<name>A0ABY2AIA7_9GAMM</name>
<keyword evidence="2" id="KW-0378">Hydrolase</keyword>
<gene>
    <name evidence="2" type="ORF">EZV61_13745</name>
</gene>
<evidence type="ECO:0000313" key="3">
    <source>
        <dbReference type="Proteomes" id="UP000292554"/>
    </source>
</evidence>
<dbReference type="PANTHER" id="PTHR43194:SF5">
    <property type="entry name" value="PIMELOYL-[ACYL-CARRIER PROTEIN] METHYL ESTER ESTERASE"/>
    <property type="match status" value="1"/>
</dbReference>
<feature type="domain" description="Serine aminopeptidase S33" evidence="1">
    <location>
        <begin position="34"/>
        <end position="235"/>
    </location>
</feature>
<dbReference type="Gene3D" id="3.40.50.1820">
    <property type="entry name" value="alpha/beta hydrolase"/>
    <property type="match status" value="1"/>
</dbReference>
<dbReference type="Pfam" id="PF12146">
    <property type="entry name" value="Hydrolase_4"/>
    <property type="match status" value="1"/>
</dbReference>
<dbReference type="Proteomes" id="UP000292554">
    <property type="component" value="Unassembled WGS sequence"/>
</dbReference>
<keyword evidence="3" id="KW-1185">Reference proteome</keyword>
<reference evidence="2 3" key="1">
    <citation type="submission" date="2019-02" db="EMBL/GenBank/DDBJ databases">
        <title>Corallincola luteus sp. nov., a marine bacterium isolated from surface sediment of Bohai Sea in China.</title>
        <authorList>
            <person name="Ren Q."/>
        </authorList>
    </citation>
    <scope>NUCLEOTIDE SEQUENCE [LARGE SCALE GENOMIC DNA]</scope>
    <source>
        <strain evidence="2 3">DASS28</strain>
    </source>
</reference>
<comment type="caution">
    <text evidence="2">The sequence shown here is derived from an EMBL/GenBank/DDBJ whole genome shotgun (WGS) entry which is preliminary data.</text>
</comment>
<organism evidence="2 3">
    <name type="scientific">Corallincola luteus</name>
    <dbReference type="NCBI Taxonomy" id="1775177"/>
    <lineage>
        <taxon>Bacteria</taxon>
        <taxon>Pseudomonadati</taxon>
        <taxon>Pseudomonadota</taxon>
        <taxon>Gammaproteobacteria</taxon>
        <taxon>Alteromonadales</taxon>
        <taxon>Psychromonadaceae</taxon>
        <taxon>Corallincola</taxon>
    </lineage>
</organism>
<protein>
    <submittedName>
        <fullName evidence="2">Alpha/beta hydrolase</fullName>
    </submittedName>
</protein>
<dbReference type="SUPFAM" id="SSF53474">
    <property type="entry name" value="alpha/beta-Hydrolases"/>
    <property type="match status" value="1"/>
</dbReference>
<dbReference type="EMBL" id="SJXE01000007">
    <property type="protein sequence ID" value="TCI02415.1"/>
    <property type="molecule type" value="Genomic_DNA"/>
</dbReference>
<dbReference type="InterPro" id="IPR029058">
    <property type="entry name" value="AB_hydrolase_fold"/>
</dbReference>
<evidence type="ECO:0000259" key="1">
    <source>
        <dbReference type="Pfam" id="PF12146"/>
    </source>
</evidence>
<dbReference type="InterPro" id="IPR050228">
    <property type="entry name" value="Carboxylesterase_BioH"/>
</dbReference>
<dbReference type="InterPro" id="IPR022742">
    <property type="entry name" value="Hydrolase_4"/>
</dbReference>
<proteinExistence type="predicted"/>
<accession>A0ABY2AIA7</accession>